<dbReference type="Pfam" id="PF12796">
    <property type="entry name" value="Ank_2"/>
    <property type="match status" value="1"/>
</dbReference>
<dbReference type="PANTHER" id="PTHR24131:SF17">
    <property type="entry name" value="RELA-ASSOCIATED INHIBITOR ISOFORM X1"/>
    <property type="match status" value="1"/>
</dbReference>
<dbReference type="EMBL" id="AFYH01034957">
    <property type="status" value="NOT_ANNOTATED_CDS"/>
    <property type="molecule type" value="Genomic_DNA"/>
</dbReference>
<dbReference type="AlphaFoldDB" id="H3B202"/>
<dbReference type="InterPro" id="IPR036028">
    <property type="entry name" value="SH3-like_dom_sf"/>
</dbReference>
<evidence type="ECO:0000256" key="2">
    <source>
        <dbReference type="ARBA" id="ARBA00022443"/>
    </source>
</evidence>
<feature type="repeat" description="ANK" evidence="7">
    <location>
        <begin position="645"/>
        <end position="677"/>
    </location>
</feature>
<dbReference type="GO" id="GO:0006915">
    <property type="term" value="P:apoptotic process"/>
    <property type="evidence" value="ECO:0007669"/>
    <property type="project" value="UniProtKB-KW"/>
</dbReference>
<dbReference type="InterPro" id="IPR047163">
    <property type="entry name" value="ASPP1/2"/>
</dbReference>
<dbReference type="Ensembl" id="ENSLACT00000016033.1">
    <property type="protein sequence ID" value="ENSLACP00000015923.1"/>
    <property type="gene ID" value="ENSLACG00000014022.1"/>
</dbReference>
<feature type="compositionally biased region" description="Low complexity" evidence="9">
    <location>
        <begin position="135"/>
        <end position="177"/>
    </location>
</feature>
<name>H3B202_LATCH</name>
<feature type="domain" description="SH3" evidence="10">
    <location>
        <begin position="745"/>
        <end position="807"/>
    </location>
</feature>
<dbReference type="PROSITE" id="PS50002">
    <property type="entry name" value="SH3"/>
    <property type="match status" value="1"/>
</dbReference>
<dbReference type="GO" id="GO:0042981">
    <property type="term" value="P:regulation of apoptotic process"/>
    <property type="evidence" value="ECO:0007669"/>
    <property type="project" value="InterPro"/>
</dbReference>
<dbReference type="PROSITE" id="PS50297">
    <property type="entry name" value="ANK_REP_REGION"/>
    <property type="match status" value="2"/>
</dbReference>
<reference evidence="11" key="3">
    <citation type="submission" date="2025-09" db="UniProtKB">
        <authorList>
            <consortium name="Ensembl"/>
        </authorList>
    </citation>
    <scope>IDENTIFICATION</scope>
</reference>
<dbReference type="FunFam" id="1.25.40.20:FF:000008">
    <property type="entry name" value="Apoptosis-stimulating of p53 protein 2 isoform 1"/>
    <property type="match status" value="1"/>
</dbReference>
<evidence type="ECO:0000256" key="5">
    <source>
        <dbReference type="ARBA" id="ARBA00023043"/>
    </source>
</evidence>
<reference evidence="11" key="2">
    <citation type="submission" date="2025-08" db="UniProtKB">
        <authorList>
            <consortium name="Ensembl"/>
        </authorList>
    </citation>
    <scope>IDENTIFICATION</scope>
</reference>
<dbReference type="Gene3D" id="1.25.40.20">
    <property type="entry name" value="Ankyrin repeat-containing domain"/>
    <property type="match status" value="1"/>
</dbReference>
<evidence type="ECO:0000256" key="9">
    <source>
        <dbReference type="SAM" id="MobiDB-lite"/>
    </source>
</evidence>
<evidence type="ECO:0000256" key="6">
    <source>
        <dbReference type="ARBA" id="ARBA00023242"/>
    </source>
</evidence>
<dbReference type="SMART" id="SM00248">
    <property type="entry name" value="ANK"/>
    <property type="match status" value="2"/>
</dbReference>
<keyword evidence="6" id="KW-0539">Nucleus</keyword>
<dbReference type="Proteomes" id="UP000008672">
    <property type="component" value="Unassembled WGS sequence"/>
</dbReference>
<proteinExistence type="predicted"/>
<dbReference type="PROSITE" id="PS50088">
    <property type="entry name" value="ANK_REPEAT"/>
    <property type="match status" value="2"/>
</dbReference>
<evidence type="ECO:0000259" key="10">
    <source>
        <dbReference type="PROSITE" id="PS50002"/>
    </source>
</evidence>
<evidence type="ECO:0000256" key="4">
    <source>
        <dbReference type="ARBA" id="ARBA00022737"/>
    </source>
</evidence>
<dbReference type="GeneTree" id="ENSGT00940000160551"/>
<dbReference type="EMBL" id="AFYH01034953">
    <property type="status" value="NOT_ANNOTATED_CDS"/>
    <property type="molecule type" value="Genomic_DNA"/>
</dbReference>
<gene>
    <name evidence="11" type="primary">PPP1R13L</name>
</gene>
<dbReference type="STRING" id="7897.ENSLACP00000015923"/>
<dbReference type="SMART" id="SM00326">
    <property type="entry name" value="SH3"/>
    <property type="match status" value="1"/>
</dbReference>
<evidence type="ECO:0000256" key="8">
    <source>
        <dbReference type="PROSITE-ProRule" id="PRU00192"/>
    </source>
</evidence>
<dbReference type="EMBL" id="AFYH01034956">
    <property type="status" value="NOT_ANNOTATED_CDS"/>
    <property type="molecule type" value="Genomic_DNA"/>
</dbReference>
<evidence type="ECO:0000256" key="3">
    <source>
        <dbReference type="ARBA" id="ARBA00022703"/>
    </source>
</evidence>
<dbReference type="eggNOG" id="KOG0515">
    <property type="taxonomic scope" value="Eukaryota"/>
</dbReference>
<feature type="compositionally biased region" description="Polar residues" evidence="9">
    <location>
        <begin position="286"/>
        <end position="305"/>
    </location>
</feature>
<accession>H3B202</accession>
<comment type="subcellular location">
    <subcellularLocation>
        <location evidence="1">Nucleus</location>
    </subcellularLocation>
</comment>
<feature type="region of interest" description="Disordered" evidence="9">
    <location>
        <begin position="387"/>
        <end position="411"/>
    </location>
</feature>
<dbReference type="InterPro" id="IPR001452">
    <property type="entry name" value="SH3_domain"/>
</dbReference>
<sequence>SDASAFFSRLDASVSGMDRLFMEKQLELDAAVAKVDELSSMLQNIWSDQPTDSTDSHGGGQGTKGWCTKPTPSTPLSGGSPPLSVPTISFKPPSSQSHYSPDDQKSPYSTLDRRSPSLPKSPLYDQLSPISQTVRSPSIRSPTSSPLSLRSSPRPTLTPQFDYRPSSPQQRGSSSDGRVSPVVTTDQLFSPRRLLVQPYDQPNCAPSPRPGSGPGGFTQNRTKDDMVIGRKPPSNWNESDLDVPYESKYSQHSGYERMLSAFLKPGTPRMPSGLWRESNLDGSILSDKQSGSHSSTFPRSYQFSPAPSDRRLDRGFWKPGQNVNNSTLPVNWKHSQQAVSRIPIPPSTPQGMPPRQRRPLPISMILRLQHAHSMRYKAPIPWGSGLGQGGNSVMMKQQQQPQPQAPAFPPPSPQIIRKELKATVRKPYPVGGPPQLPAGLRLPADFADIEPELENILPSGDAGDIESVPRPLSPTRLQPLLVAAAGEDPEMEEILRMRAEIPRALKRRTSGDQTVTIANLPPHNKQYKQIINRLFRKGAMKKAGDFGGDMTPILEQQNRPKLVPLKEAVGERIAIPTLITAPVIQPQNQERKSTLKKSGTLKKGSKLRARLSPLVLLLDAALVGELDVVQKVAQEMSDPSKPNDEGITALHNAICGENNNIVLFLINIGANVNAPDSHGWTPLHCAASCNDTHVCNMLVKHGAAIFATTYGYSGATAAELCDPYTDGYDECAQYMYEMEQGMGLMNNGVVYALWSYSAEFQDELSFHEGDAVTILRRGDKDETEWWWASLYGKEGYVPRNYFGLFPRVRPQKNQV</sequence>
<dbReference type="InterPro" id="IPR036770">
    <property type="entry name" value="Ankyrin_rpt-contain_sf"/>
</dbReference>
<feature type="region of interest" description="Disordered" evidence="9">
    <location>
        <begin position="283"/>
        <end position="313"/>
    </location>
</feature>
<protein>
    <submittedName>
        <fullName evidence="11">Protein phosphatase 1 regulatory subunit 13 like</fullName>
    </submittedName>
</protein>
<dbReference type="InterPro" id="IPR002110">
    <property type="entry name" value="Ankyrin_rpt"/>
</dbReference>
<dbReference type="FunCoup" id="H3B202">
    <property type="interactions" value="553"/>
</dbReference>
<evidence type="ECO:0000256" key="1">
    <source>
        <dbReference type="ARBA" id="ARBA00004123"/>
    </source>
</evidence>
<keyword evidence="2 8" id="KW-0728">SH3 domain</keyword>
<dbReference type="HOGENOM" id="CLU_019814_0_0_1"/>
<dbReference type="GO" id="GO:0005634">
    <property type="term" value="C:nucleus"/>
    <property type="evidence" value="ECO:0007669"/>
    <property type="project" value="UniProtKB-SubCell"/>
</dbReference>
<dbReference type="Bgee" id="ENSLACG00000014022">
    <property type="expression patterns" value="Expressed in pectoral fin and 5 other cell types or tissues"/>
</dbReference>
<dbReference type="EMBL" id="AFYH01034955">
    <property type="status" value="NOT_ANNOTATED_CDS"/>
    <property type="molecule type" value="Genomic_DNA"/>
</dbReference>
<feature type="repeat" description="ANK" evidence="7">
    <location>
        <begin position="678"/>
        <end position="710"/>
    </location>
</feature>
<feature type="compositionally biased region" description="Low complexity" evidence="9">
    <location>
        <begin position="70"/>
        <end position="82"/>
    </location>
</feature>
<dbReference type="CDD" id="cd11807">
    <property type="entry name" value="SH3_ASPP"/>
    <property type="match status" value="1"/>
</dbReference>
<keyword evidence="4" id="KW-0677">Repeat</keyword>
<keyword evidence="5 7" id="KW-0040">ANK repeat</keyword>
<organism evidence="11 12">
    <name type="scientific">Latimeria chalumnae</name>
    <name type="common">Coelacanth</name>
    <dbReference type="NCBI Taxonomy" id="7897"/>
    <lineage>
        <taxon>Eukaryota</taxon>
        <taxon>Metazoa</taxon>
        <taxon>Chordata</taxon>
        <taxon>Craniata</taxon>
        <taxon>Vertebrata</taxon>
        <taxon>Euteleostomi</taxon>
        <taxon>Coelacanthiformes</taxon>
        <taxon>Coelacanthidae</taxon>
        <taxon>Latimeria</taxon>
    </lineage>
</organism>
<dbReference type="PRINTS" id="PR00452">
    <property type="entry name" value="SH3DOMAIN"/>
</dbReference>
<dbReference type="GO" id="GO:0002039">
    <property type="term" value="F:p53 binding"/>
    <property type="evidence" value="ECO:0007669"/>
    <property type="project" value="InterPro"/>
</dbReference>
<dbReference type="SUPFAM" id="SSF50044">
    <property type="entry name" value="SH3-domain"/>
    <property type="match status" value="1"/>
</dbReference>
<feature type="compositionally biased region" description="Basic and acidic residues" evidence="9">
    <location>
        <begin position="100"/>
        <end position="115"/>
    </location>
</feature>
<reference evidence="12" key="1">
    <citation type="submission" date="2011-08" db="EMBL/GenBank/DDBJ databases">
        <title>The draft genome of Latimeria chalumnae.</title>
        <authorList>
            <person name="Di Palma F."/>
            <person name="Alfoldi J."/>
            <person name="Johnson J."/>
            <person name="Berlin A."/>
            <person name="Gnerre S."/>
            <person name="Jaffe D."/>
            <person name="MacCallum I."/>
            <person name="Young S."/>
            <person name="Walker B.J."/>
            <person name="Lander E."/>
            <person name="Lindblad-Toh K."/>
        </authorList>
    </citation>
    <scope>NUCLEOTIDE SEQUENCE [LARGE SCALE GENOMIC DNA]</scope>
    <source>
        <strain evidence="12">Wild caught</strain>
    </source>
</reference>
<dbReference type="EMBL" id="AFYH01034954">
    <property type="status" value="NOT_ANNOTATED_CDS"/>
    <property type="molecule type" value="Genomic_DNA"/>
</dbReference>
<evidence type="ECO:0000256" key="7">
    <source>
        <dbReference type="PROSITE-ProRule" id="PRU00023"/>
    </source>
</evidence>
<dbReference type="OMA" id="QPNQYKH"/>
<keyword evidence="3" id="KW-0053">Apoptosis</keyword>
<evidence type="ECO:0000313" key="12">
    <source>
        <dbReference type="Proteomes" id="UP000008672"/>
    </source>
</evidence>
<dbReference type="PANTHER" id="PTHR24131">
    <property type="entry name" value="APOPTOSIS-STIMULATING OF P53 PROTEIN"/>
    <property type="match status" value="1"/>
</dbReference>
<dbReference type="SUPFAM" id="SSF48403">
    <property type="entry name" value="Ankyrin repeat"/>
    <property type="match status" value="1"/>
</dbReference>
<dbReference type="InParanoid" id="H3B202"/>
<dbReference type="Pfam" id="PF07653">
    <property type="entry name" value="SH3_2"/>
    <property type="match status" value="1"/>
</dbReference>
<keyword evidence="12" id="KW-1185">Reference proteome</keyword>
<feature type="region of interest" description="Disordered" evidence="9">
    <location>
        <begin position="46"/>
        <end position="242"/>
    </location>
</feature>
<evidence type="ECO:0000313" key="11">
    <source>
        <dbReference type="Ensembl" id="ENSLACP00000015923.1"/>
    </source>
</evidence>